<dbReference type="Pfam" id="PF13416">
    <property type="entry name" value="SBP_bac_8"/>
    <property type="match status" value="1"/>
</dbReference>
<gene>
    <name evidence="2" type="ORF">DQQ01_14825</name>
</gene>
<evidence type="ECO:0000313" key="3">
    <source>
        <dbReference type="Proteomes" id="UP000250003"/>
    </source>
</evidence>
<keyword evidence="3" id="KW-1185">Reference proteome</keyword>
<dbReference type="PROSITE" id="PS51257">
    <property type="entry name" value="PROKAR_LIPOPROTEIN"/>
    <property type="match status" value="1"/>
</dbReference>
<dbReference type="AlphaFoldDB" id="A0A2Z4UDR7"/>
<dbReference type="InterPro" id="IPR050490">
    <property type="entry name" value="Bact_solute-bd_prot1"/>
</dbReference>
<dbReference type="RefSeq" id="WP_111920626.1">
    <property type="nucleotide sequence ID" value="NZ_CAUWHR010000006.1"/>
</dbReference>
<protein>
    <submittedName>
        <fullName evidence="2">Carbohydrate ABC transporter substrate-binding protein</fullName>
    </submittedName>
</protein>
<accession>A0A2Z4UDR7</accession>
<dbReference type="InterPro" id="IPR006059">
    <property type="entry name" value="SBP"/>
</dbReference>
<proteinExistence type="predicted"/>
<dbReference type="OrthoDB" id="9764112at2"/>
<feature type="chain" id="PRO_5016336427" evidence="1">
    <location>
        <begin position="20"/>
        <end position="440"/>
    </location>
</feature>
<dbReference type="PANTHER" id="PTHR43649">
    <property type="entry name" value="ARABINOSE-BINDING PROTEIN-RELATED"/>
    <property type="match status" value="1"/>
</dbReference>
<keyword evidence="1" id="KW-0732">Signal</keyword>
<reference evidence="3" key="1">
    <citation type="submission" date="2018-06" db="EMBL/GenBank/DDBJ databases">
        <title>Description of Blautia argi sp. nov., a new anaerobic isolated from dog feces.</title>
        <authorList>
            <person name="Chang Y.-H."/>
            <person name="Paek J."/>
            <person name="Shin Y."/>
        </authorList>
    </citation>
    <scope>NUCLEOTIDE SEQUENCE [LARGE SCALE GENOMIC DNA]</scope>
    <source>
        <strain evidence="3">KCTC 15426</strain>
    </source>
</reference>
<dbReference type="SUPFAM" id="SSF53850">
    <property type="entry name" value="Periplasmic binding protein-like II"/>
    <property type="match status" value="1"/>
</dbReference>
<name>A0A2Z4UDR7_9FIRM</name>
<evidence type="ECO:0000313" key="2">
    <source>
        <dbReference type="EMBL" id="AWY99182.1"/>
    </source>
</evidence>
<feature type="signal peptide" evidence="1">
    <location>
        <begin position="1"/>
        <end position="19"/>
    </location>
</feature>
<dbReference type="Gene3D" id="3.40.190.10">
    <property type="entry name" value="Periplasmic binding protein-like II"/>
    <property type="match status" value="2"/>
</dbReference>
<dbReference type="Proteomes" id="UP000250003">
    <property type="component" value="Chromosome"/>
</dbReference>
<sequence length="440" mass="48691">MKRRILAVVLGMAMVCSMAACGGSSGEKESNDAKKEDSGKMTFAWWGNQVRNERTSKILEMYSEENPGVTFDGQFSEWNDYWNKLATASAGHTMPDIVQMDLQYYDQYVKNGLLLDLTPYIEDGTLNLEDADESILESAKVDGKTYAVCNGVNAPALLYNKTALDKAGIEVKDGMTMDEFVELSKEIKEKTGLRTNIGYNHETLPEYWLRAKDQIFFEEGKLGAKSPEDINTIFALEEQAVKEGWHVDPSVFTEITIGSAEQDPMVYGSSEDSMSWCAFAYSNQLAAIQQAAPEGVEIGITTWPSDDLTKSNYLKPSQFFAVTTDCKNPEEAVKVLDYITNSVECNKVLLGERGVPISQKVSEAITPELDETNQKIVRYINEVVTPSCTTINPAAPNGANEVYDLLKNLEEQVLYGQISADDAAKQLFEEGNAFMEAGAQ</sequence>
<organism evidence="2 3">
    <name type="scientific">Blautia argi</name>
    <dbReference type="NCBI Taxonomy" id="1912897"/>
    <lineage>
        <taxon>Bacteria</taxon>
        <taxon>Bacillati</taxon>
        <taxon>Bacillota</taxon>
        <taxon>Clostridia</taxon>
        <taxon>Lachnospirales</taxon>
        <taxon>Lachnospiraceae</taxon>
        <taxon>Blautia</taxon>
    </lineage>
</organism>
<evidence type="ECO:0000256" key="1">
    <source>
        <dbReference type="SAM" id="SignalP"/>
    </source>
</evidence>
<dbReference type="EMBL" id="CP030280">
    <property type="protein sequence ID" value="AWY99182.1"/>
    <property type="molecule type" value="Genomic_DNA"/>
</dbReference>
<dbReference type="KEGG" id="blau:DQQ01_14825"/>
<dbReference type="PANTHER" id="PTHR43649:SF11">
    <property type="entry name" value="ABC TRANSPORTER SUBSTRATE-BINDING PROTEIN YESO-RELATED"/>
    <property type="match status" value="1"/>
</dbReference>